<dbReference type="PANTHER" id="PTHR30383:SF27">
    <property type="entry name" value="SPORE GERMINATION LIPASE LIPC"/>
    <property type="match status" value="1"/>
</dbReference>
<dbReference type="Pfam" id="PF13472">
    <property type="entry name" value="Lipase_GDSL_2"/>
    <property type="match status" value="1"/>
</dbReference>
<dbReference type="EMBL" id="JACSQL010000002">
    <property type="protein sequence ID" value="MBD7968116.1"/>
    <property type="molecule type" value="Genomic_DNA"/>
</dbReference>
<gene>
    <name evidence="3" type="ORF">H9647_08570</name>
</gene>
<dbReference type="InterPro" id="IPR013830">
    <property type="entry name" value="SGNH_hydro"/>
</dbReference>
<dbReference type="RefSeq" id="WP_191799311.1">
    <property type="nucleotide sequence ID" value="NZ_JACSQL010000002.1"/>
</dbReference>
<proteinExistence type="predicted"/>
<feature type="domain" description="SGNH hydrolase-type esterase" evidence="2">
    <location>
        <begin position="65"/>
        <end position="258"/>
    </location>
</feature>
<dbReference type="Gene3D" id="3.40.50.1110">
    <property type="entry name" value="SGNH hydrolase"/>
    <property type="match status" value="1"/>
</dbReference>
<evidence type="ECO:0000313" key="4">
    <source>
        <dbReference type="Proteomes" id="UP000608071"/>
    </source>
</evidence>
<dbReference type="PANTHER" id="PTHR30383">
    <property type="entry name" value="THIOESTERASE 1/PROTEASE 1/LYSOPHOSPHOLIPASE L1"/>
    <property type="match status" value="1"/>
</dbReference>
<dbReference type="InterPro" id="IPR036514">
    <property type="entry name" value="SGNH_hydro_sf"/>
</dbReference>
<accession>A0ABR8SX85</accession>
<keyword evidence="1" id="KW-0472">Membrane</keyword>
<keyword evidence="4" id="KW-1185">Reference proteome</keyword>
<keyword evidence="1" id="KW-0812">Transmembrane</keyword>
<dbReference type="Proteomes" id="UP000608071">
    <property type="component" value="Unassembled WGS sequence"/>
</dbReference>
<dbReference type="InterPro" id="IPR051532">
    <property type="entry name" value="Ester_Hydrolysis_Enzymes"/>
</dbReference>
<feature type="transmembrane region" description="Helical" evidence="1">
    <location>
        <begin position="7"/>
        <end position="27"/>
    </location>
</feature>
<evidence type="ECO:0000256" key="1">
    <source>
        <dbReference type="SAM" id="Phobius"/>
    </source>
</evidence>
<dbReference type="SUPFAM" id="SSF52266">
    <property type="entry name" value="SGNH hydrolase"/>
    <property type="match status" value="1"/>
</dbReference>
<name>A0ABR8SX85_9BACL</name>
<protein>
    <submittedName>
        <fullName evidence="3">Lysophospholipase</fullName>
    </submittedName>
</protein>
<evidence type="ECO:0000313" key="3">
    <source>
        <dbReference type="EMBL" id="MBD7968116.1"/>
    </source>
</evidence>
<reference evidence="3 4" key="1">
    <citation type="submission" date="2020-08" db="EMBL/GenBank/DDBJ databases">
        <title>A Genomic Blueprint of the Chicken Gut Microbiome.</title>
        <authorList>
            <person name="Gilroy R."/>
            <person name="Ravi A."/>
            <person name="Getino M."/>
            <person name="Pursley I."/>
            <person name="Horton D.L."/>
            <person name="Alikhan N.-F."/>
            <person name="Baker D."/>
            <person name="Gharbi K."/>
            <person name="Hall N."/>
            <person name="Watson M."/>
            <person name="Adriaenssens E.M."/>
            <person name="Foster-Nyarko E."/>
            <person name="Jarju S."/>
            <person name="Secka A."/>
            <person name="Antonio M."/>
            <person name="Oren A."/>
            <person name="Chaudhuri R."/>
            <person name="La Ragione R.M."/>
            <person name="Hildebrand F."/>
            <person name="Pallen M.J."/>
        </authorList>
    </citation>
    <scope>NUCLEOTIDE SEQUENCE [LARGE SCALE GENOMIC DNA]</scope>
    <source>
        <strain evidence="3 4">Sa2BVA9</strain>
    </source>
</reference>
<comment type="caution">
    <text evidence="3">The sequence shown here is derived from an EMBL/GenBank/DDBJ whole genome shotgun (WGS) entry which is preliminary data.</text>
</comment>
<sequence>MKSSSKIWITVSTLSIIMTIILIYGFIMAVQDIVNPSGDTAFISEQKETAITSPIEQSKEIKIAAIGDSLAKGTGDDEGKGFVRRVVSMLKEDGKEVRVTANLAINGLTAEKLLPQLDEAGVKYTLEQSNLILLSIGANDLFQGAQVNQGADINIPDTAALYKLLPKASGSLEEVLKKIAEINPNAEIVYVGLYNPFSDLQDLKQVGNAVVTAWNSKVLELINTYDQMALASTFDLFENNVPQLLASDHFHPNAQGYEEMAERIVEVLGITDQHGKKVEMGDE</sequence>
<keyword evidence="1" id="KW-1133">Transmembrane helix</keyword>
<organism evidence="3 4">
    <name type="scientific">Paenibacillus gallinarum</name>
    <dbReference type="NCBI Taxonomy" id="2762232"/>
    <lineage>
        <taxon>Bacteria</taxon>
        <taxon>Bacillati</taxon>
        <taxon>Bacillota</taxon>
        <taxon>Bacilli</taxon>
        <taxon>Bacillales</taxon>
        <taxon>Paenibacillaceae</taxon>
        <taxon>Paenibacillus</taxon>
    </lineage>
</organism>
<evidence type="ECO:0000259" key="2">
    <source>
        <dbReference type="Pfam" id="PF13472"/>
    </source>
</evidence>